<name>A0A2K0SW68_9HYPO</name>
<proteinExistence type="predicted"/>
<evidence type="ECO:0000313" key="1">
    <source>
        <dbReference type="EMBL" id="PNP37528.1"/>
    </source>
</evidence>
<dbReference type="Proteomes" id="UP000236546">
    <property type="component" value="Unassembled WGS sequence"/>
</dbReference>
<sequence>MSTPTFSYYWDQELMMLHSTVIALNGGLLTLDTAAQNAPQNVARDPETALKPVRDATTYCISLIHNLYPFIMSLRGSVQVLRDAGW</sequence>
<gene>
    <name evidence="1" type="ORF">TGAMA5MH_10632</name>
</gene>
<protein>
    <submittedName>
        <fullName evidence="1">Uncharacterized protein</fullName>
    </submittedName>
</protein>
<reference evidence="1 2" key="1">
    <citation type="submission" date="2017-02" db="EMBL/GenBank/DDBJ databases">
        <title>Genomes of Trichoderma spp. with biocontrol activity.</title>
        <authorList>
            <person name="Gardiner D."/>
            <person name="Kazan K."/>
            <person name="Vos C."/>
            <person name="Harvey P."/>
        </authorList>
    </citation>
    <scope>NUCLEOTIDE SEQUENCE [LARGE SCALE GENOMIC DNA]</scope>
    <source>
        <strain evidence="1 2">A5MH</strain>
    </source>
</reference>
<dbReference type="AlphaFoldDB" id="A0A2K0SW68"/>
<organism evidence="1 2">
    <name type="scientific">Trichoderma gamsii</name>
    <dbReference type="NCBI Taxonomy" id="398673"/>
    <lineage>
        <taxon>Eukaryota</taxon>
        <taxon>Fungi</taxon>
        <taxon>Dikarya</taxon>
        <taxon>Ascomycota</taxon>
        <taxon>Pezizomycotina</taxon>
        <taxon>Sordariomycetes</taxon>
        <taxon>Hypocreomycetidae</taxon>
        <taxon>Hypocreales</taxon>
        <taxon>Hypocreaceae</taxon>
        <taxon>Trichoderma</taxon>
    </lineage>
</organism>
<accession>A0A2K0SW68</accession>
<evidence type="ECO:0000313" key="2">
    <source>
        <dbReference type="Proteomes" id="UP000236546"/>
    </source>
</evidence>
<comment type="caution">
    <text evidence="1">The sequence shown here is derived from an EMBL/GenBank/DDBJ whole genome shotgun (WGS) entry which is preliminary data.</text>
</comment>
<dbReference type="OrthoDB" id="4893788at2759"/>
<dbReference type="EMBL" id="MTYH01000143">
    <property type="protein sequence ID" value="PNP37528.1"/>
    <property type="molecule type" value="Genomic_DNA"/>
</dbReference>